<dbReference type="InterPro" id="IPR020622">
    <property type="entry name" value="Ala_racemase_pyridoxalP-BS"/>
</dbReference>
<comment type="caution">
    <text evidence="6">The sequence shown here is derived from an EMBL/GenBank/DDBJ whole genome shotgun (WGS) entry which is preliminary data.</text>
</comment>
<dbReference type="InterPro" id="IPR000821">
    <property type="entry name" value="Ala_racemase"/>
</dbReference>
<dbReference type="InterPro" id="IPR011079">
    <property type="entry name" value="Ala_racemase_C"/>
</dbReference>
<reference evidence="6 7" key="1">
    <citation type="submission" date="2022-10" db="EMBL/GenBank/DDBJ databases">
        <title>Aestuariibacter sp. AA17 isolated from Montipora capitata coral fragment.</title>
        <authorList>
            <person name="Emsley S.A."/>
            <person name="Pfannmuller K.M."/>
            <person name="Loughran R.M."/>
            <person name="Shlafstein M."/>
            <person name="Papke E."/>
            <person name="Saw J.H."/>
            <person name="Ushijima B."/>
            <person name="Videau P."/>
        </authorList>
    </citation>
    <scope>NUCLEOTIDE SEQUENCE [LARGE SCALE GENOMIC DNA]</scope>
    <source>
        <strain evidence="6 7">AA17</strain>
    </source>
</reference>
<feature type="domain" description="Alanine racemase C-terminal" evidence="5">
    <location>
        <begin position="241"/>
        <end position="365"/>
    </location>
</feature>
<dbReference type="Pfam" id="PF01168">
    <property type="entry name" value="Ala_racemase_N"/>
    <property type="match status" value="1"/>
</dbReference>
<dbReference type="HAMAP" id="MF_01201">
    <property type="entry name" value="Ala_racemase"/>
    <property type="match status" value="1"/>
</dbReference>
<dbReference type="Gene3D" id="3.20.20.10">
    <property type="entry name" value="Alanine racemase"/>
    <property type="match status" value="1"/>
</dbReference>
<name>A0ABT3A5H5_9ALTE</name>
<dbReference type="PANTHER" id="PTHR30511">
    <property type="entry name" value="ALANINE RACEMASE"/>
    <property type="match status" value="1"/>
</dbReference>
<comment type="cofactor">
    <cofactor evidence="1 4">
        <name>pyridoxal 5'-phosphate</name>
        <dbReference type="ChEBI" id="CHEBI:597326"/>
    </cofactor>
</comment>
<dbReference type="NCBIfam" id="TIGR00492">
    <property type="entry name" value="alr"/>
    <property type="match status" value="1"/>
</dbReference>
<dbReference type="PROSITE" id="PS00395">
    <property type="entry name" value="ALANINE_RACEMASE"/>
    <property type="match status" value="1"/>
</dbReference>
<evidence type="ECO:0000313" key="6">
    <source>
        <dbReference type="EMBL" id="MCV2883932.1"/>
    </source>
</evidence>
<feature type="binding site" evidence="4">
    <location>
        <position position="310"/>
    </location>
    <ligand>
        <name>substrate</name>
    </ligand>
</feature>
<dbReference type="CDD" id="cd06827">
    <property type="entry name" value="PLPDE_III_AR_proteobact"/>
    <property type="match status" value="1"/>
</dbReference>
<proteinExistence type="inferred from homology"/>
<dbReference type="GO" id="GO:0008784">
    <property type="term" value="F:alanine racemase activity"/>
    <property type="evidence" value="ECO:0007669"/>
    <property type="project" value="UniProtKB-EC"/>
</dbReference>
<comment type="similarity">
    <text evidence="4">Belongs to the alanine racemase family.</text>
</comment>
<dbReference type="Pfam" id="PF00842">
    <property type="entry name" value="Ala_racemase_C"/>
    <property type="match status" value="1"/>
</dbReference>
<gene>
    <name evidence="6" type="primary">alr</name>
    <name evidence="6" type="ORF">OE749_04405</name>
</gene>
<feature type="active site" description="Proton acceptor; specific for D-alanine" evidence="4">
    <location>
        <position position="35"/>
    </location>
</feature>
<feature type="active site" description="Proton acceptor; specific for L-alanine" evidence="4">
    <location>
        <position position="262"/>
    </location>
</feature>
<keyword evidence="7" id="KW-1185">Reference proteome</keyword>
<feature type="modified residue" description="N6-(pyridoxal phosphate)lysine" evidence="4">
    <location>
        <position position="35"/>
    </location>
</feature>
<protein>
    <recommendedName>
        <fullName evidence="4">Alanine racemase</fullName>
        <ecNumber evidence="4">5.1.1.1</ecNumber>
    </recommendedName>
</protein>
<evidence type="ECO:0000313" key="7">
    <source>
        <dbReference type="Proteomes" id="UP001652504"/>
    </source>
</evidence>
<feature type="binding site" evidence="4">
    <location>
        <position position="131"/>
    </location>
    <ligand>
        <name>substrate</name>
    </ligand>
</feature>
<dbReference type="PANTHER" id="PTHR30511:SF0">
    <property type="entry name" value="ALANINE RACEMASE, CATABOLIC-RELATED"/>
    <property type="match status" value="1"/>
</dbReference>
<dbReference type="SUPFAM" id="SSF51419">
    <property type="entry name" value="PLP-binding barrel"/>
    <property type="match status" value="1"/>
</dbReference>
<accession>A0ABT3A5H5</accession>
<keyword evidence="2 4" id="KW-0663">Pyridoxal phosphate</keyword>
<sequence length="366" mass="40064">MSRPTQIRIDLNALKHNCQLVKATAPDSQIVAAIKADAYGHGSVEVARTLQSEVARFAVSCLEEARHIREEGIDVPLLLLEGCFSADEYTTCETLGIDVVVHCETQVAHLEAVTLCQPIHIWLKIDTGMHRLGVMPKHALALWARLSAIPHVTVSTLMTHFASADEIKNELNARQLHRFMAVKQDIHEASPDAIFSTSLANSAALMSIPQSCGDFVRPGIMLYGLSPFNGTHAIADQLKPVMTFQSSVIAVRDIEPGEYVGYGNTWQAQRHSRIATIAAGYGDGYPRNAKSGTPILINGQRAKLAGRVSMDMITADVTDLKEINIGDEVELWGQNLNANEVAHWSDSSSYELVTRMPTRTPKTFLG</sequence>
<dbReference type="InterPro" id="IPR001608">
    <property type="entry name" value="Ala_racemase_N"/>
</dbReference>
<dbReference type="Gene3D" id="2.40.37.10">
    <property type="entry name" value="Lyase, Ornithine Decarboxylase, Chain A, domain 1"/>
    <property type="match status" value="1"/>
</dbReference>
<evidence type="ECO:0000256" key="4">
    <source>
        <dbReference type="HAMAP-Rule" id="MF_01201"/>
    </source>
</evidence>
<dbReference type="Proteomes" id="UP001652504">
    <property type="component" value="Unassembled WGS sequence"/>
</dbReference>
<dbReference type="InterPro" id="IPR029066">
    <property type="entry name" value="PLP-binding_barrel"/>
</dbReference>
<dbReference type="InterPro" id="IPR009006">
    <property type="entry name" value="Ala_racemase/Decarboxylase_C"/>
</dbReference>
<dbReference type="RefSeq" id="WP_263711146.1">
    <property type="nucleotide sequence ID" value="NZ_JAOWKX010000002.1"/>
</dbReference>
<dbReference type="SUPFAM" id="SSF50621">
    <property type="entry name" value="Alanine racemase C-terminal domain-like"/>
    <property type="match status" value="1"/>
</dbReference>
<organism evidence="6 7">
    <name type="scientific">Fluctibacter corallii</name>
    <dbReference type="NCBI Taxonomy" id="2984329"/>
    <lineage>
        <taxon>Bacteria</taxon>
        <taxon>Pseudomonadati</taxon>
        <taxon>Pseudomonadota</taxon>
        <taxon>Gammaproteobacteria</taxon>
        <taxon>Alteromonadales</taxon>
        <taxon>Alteromonadaceae</taxon>
        <taxon>Fluctibacter</taxon>
    </lineage>
</organism>
<dbReference type="SMART" id="SM01005">
    <property type="entry name" value="Ala_racemase_C"/>
    <property type="match status" value="1"/>
</dbReference>
<comment type="pathway">
    <text evidence="4">Amino-acid biosynthesis; D-alanine biosynthesis; D-alanine from L-alanine: step 1/1.</text>
</comment>
<comment type="function">
    <text evidence="4">Catalyzes the interconversion of L-alanine and D-alanine. May also act on other amino acids.</text>
</comment>
<dbReference type="EC" id="5.1.1.1" evidence="4"/>
<evidence type="ECO:0000259" key="5">
    <source>
        <dbReference type="SMART" id="SM01005"/>
    </source>
</evidence>
<evidence type="ECO:0000256" key="2">
    <source>
        <dbReference type="ARBA" id="ARBA00022898"/>
    </source>
</evidence>
<keyword evidence="3 4" id="KW-0413">Isomerase</keyword>
<comment type="catalytic activity">
    <reaction evidence="4">
        <text>L-alanine = D-alanine</text>
        <dbReference type="Rhea" id="RHEA:20249"/>
        <dbReference type="ChEBI" id="CHEBI:57416"/>
        <dbReference type="ChEBI" id="CHEBI:57972"/>
        <dbReference type="EC" id="5.1.1.1"/>
    </reaction>
</comment>
<evidence type="ECO:0000256" key="3">
    <source>
        <dbReference type="ARBA" id="ARBA00023235"/>
    </source>
</evidence>
<dbReference type="EMBL" id="JAOWKX010000002">
    <property type="protein sequence ID" value="MCV2883932.1"/>
    <property type="molecule type" value="Genomic_DNA"/>
</dbReference>
<evidence type="ECO:0000256" key="1">
    <source>
        <dbReference type="ARBA" id="ARBA00001933"/>
    </source>
</evidence>
<dbReference type="PRINTS" id="PR00992">
    <property type="entry name" value="ALARACEMASE"/>
</dbReference>